<dbReference type="EMBL" id="CP017269">
    <property type="protein sequence ID" value="AOT69417.1"/>
    <property type="molecule type" value="Genomic_DNA"/>
</dbReference>
<dbReference type="RefSeq" id="WP_069975054.1">
    <property type="nucleotide sequence ID" value="NZ_CP017269.1"/>
</dbReference>
<dbReference type="OrthoDB" id="9815009at2"/>
<name>A0A1D8GET8_9FIRM</name>
<evidence type="ECO:0000313" key="1">
    <source>
        <dbReference type="EMBL" id="AOT69417.1"/>
    </source>
</evidence>
<dbReference type="STRING" id="1424294.Gferi_07415"/>
<proteinExistence type="predicted"/>
<reference evidence="1 2" key="1">
    <citation type="submission" date="2016-09" db="EMBL/GenBank/DDBJ databases">
        <title>Genomic analysis reveals versatility of anaerobic energy metabolism of Geosporobacter ferrireducens IRF9 of phylum Firmicutes.</title>
        <authorList>
            <person name="Kim S.-J."/>
        </authorList>
    </citation>
    <scope>NUCLEOTIDE SEQUENCE [LARGE SCALE GENOMIC DNA]</scope>
    <source>
        <strain evidence="1 2">IRF9</strain>
    </source>
</reference>
<sequence length="327" mass="38064">MDSIYNEIYGLYYWMLEKILKKAMSSELTLKDIHDIVAQYGFSESNLYFTPEVIAQGKQGYNLLKESGAGYASILQSSPAKPLTNLQKSFIKSVLSDKKIHLFFDEDMLKEIHEALWDTAPLFNVDNIAFKETALDRDDYADEKYISNFKCILGAIRDNRALKICFNTSKGERKTMKLAPYKLEYGIRDDKFRICGIRIQEEKENLYVKINLARIVSITVLKQSFLLDYESFIAAKRKTEPIEIEVYNLRKGFERVFIGLSNYERISSFHEESGKCSIKIYYTDDDEQELLILLLSYGPAIKVLGPPDFRTKFIERVQKQFHMFNRP</sequence>
<keyword evidence="2" id="KW-1185">Reference proteome</keyword>
<dbReference type="Proteomes" id="UP000095743">
    <property type="component" value="Chromosome"/>
</dbReference>
<accession>A0A1D8GET8</accession>
<evidence type="ECO:0000313" key="2">
    <source>
        <dbReference type="Proteomes" id="UP000095743"/>
    </source>
</evidence>
<gene>
    <name evidence="1" type="ORF">Gferi_07415</name>
</gene>
<dbReference type="KEGG" id="gfe:Gferi_07415"/>
<organism evidence="1 2">
    <name type="scientific">Geosporobacter ferrireducens</name>
    <dbReference type="NCBI Taxonomy" id="1424294"/>
    <lineage>
        <taxon>Bacteria</taxon>
        <taxon>Bacillati</taxon>
        <taxon>Bacillota</taxon>
        <taxon>Clostridia</taxon>
        <taxon>Peptostreptococcales</taxon>
        <taxon>Thermotaleaceae</taxon>
        <taxon>Geosporobacter</taxon>
    </lineage>
</organism>
<dbReference type="AlphaFoldDB" id="A0A1D8GET8"/>
<protein>
    <submittedName>
        <fullName evidence="1">Uncharacterized protein</fullName>
    </submittedName>
</protein>